<feature type="domain" description="RNA polymerase sigma factor 70 region 4 type 2" evidence="7">
    <location>
        <begin position="131"/>
        <end position="169"/>
    </location>
</feature>
<dbReference type="InterPro" id="IPR013249">
    <property type="entry name" value="RNA_pol_sigma70_r4_t2"/>
</dbReference>
<evidence type="ECO:0000256" key="5">
    <source>
        <dbReference type="ARBA" id="ARBA00023163"/>
    </source>
</evidence>
<keyword evidence="9" id="KW-1185">Reference proteome</keyword>
<dbReference type="InterPro" id="IPR013325">
    <property type="entry name" value="RNA_pol_sigma_r2"/>
</dbReference>
<dbReference type="RefSeq" id="WP_055412986.1">
    <property type="nucleotide sequence ID" value="NZ_MQUC01000003.1"/>
</dbReference>
<dbReference type="InterPro" id="IPR036388">
    <property type="entry name" value="WH-like_DNA-bd_sf"/>
</dbReference>
<dbReference type="CDD" id="cd06171">
    <property type="entry name" value="Sigma70_r4"/>
    <property type="match status" value="1"/>
</dbReference>
<comment type="similarity">
    <text evidence="1">Belongs to the sigma-70 factor family. ECF subfamily.</text>
</comment>
<gene>
    <name evidence="8" type="ORF">BST86_06230</name>
</gene>
<evidence type="ECO:0000256" key="4">
    <source>
        <dbReference type="ARBA" id="ARBA00023125"/>
    </source>
</evidence>
<organism evidence="8 9">
    <name type="scientific">Nonlabens agnitus</name>
    <dbReference type="NCBI Taxonomy" id="870484"/>
    <lineage>
        <taxon>Bacteria</taxon>
        <taxon>Pseudomonadati</taxon>
        <taxon>Bacteroidota</taxon>
        <taxon>Flavobacteriia</taxon>
        <taxon>Flavobacteriales</taxon>
        <taxon>Flavobacteriaceae</taxon>
        <taxon>Nonlabens</taxon>
    </lineage>
</organism>
<dbReference type="GO" id="GO:0003677">
    <property type="term" value="F:DNA binding"/>
    <property type="evidence" value="ECO:0007669"/>
    <property type="project" value="UniProtKB-KW"/>
</dbReference>
<keyword evidence="5" id="KW-0804">Transcription</keyword>
<dbReference type="NCBIfam" id="TIGR02937">
    <property type="entry name" value="sigma70-ECF"/>
    <property type="match status" value="1"/>
</dbReference>
<proteinExistence type="inferred from homology"/>
<accession>A0A2S9WTC2</accession>
<comment type="caution">
    <text evidence="8">The sequence shown here is derived from an EMBL/GenBank/DDBJ whole genome shotgun (WGS) entry which is preliminary data.</text>
</comment>
<evidence type="ECO:0000256" key="1">
    <source>
        <dbReference type="ARBA" id="ARBA00010641"/>
    </source>
</evidence>
<protein>
    <submittedName>
        <fullName evidence="8">RNA polymerase subunit sigma-24</fullName>
    </submittedName>
</protein>
<keyword evidence="3" id="KW-0731">Sigma factor</keyword>
<dbReference type="SUPFAM" id="SSF88946">
    <property type="entry name" value="Sigma2 domain of RNA polymerase sigma factors"/>
    <property type="match status" value="1"/>
</dbReference>
<dbReference type="GO" id="GO:0006352">
    <property type="term" value="P:DNA-templated transcription initiation"/>
    <property type="evidence" value="ECO:0007669"/>
    <property type="project" value="InterPro"/>
</dbReference>
<dbReference type="EMBL" id="MQUC01000003">
    <property type="protein sequence ID" value="PRP66725.1"/>
    <property type="molecule type" value="Genomic_DNA"/>
</dbReference>
<dbReference type="PANTHER" id="PTHR43133:SF8">
    <property type="entry name" value="RNA POLYMERASE SIGMA FACTOR HI_1459-RELATED"/>
    <property type="match status" value="1"/>
</dbReference>
<dbReference type="PANTHER" id="PTHR43133">
    <property type="entry name" value="RNA POLYMERASE ECF-TYPE SIGMA FACTO"/>
    <property type="match status" value="1"/>
</dbReference>
<keyword evidence="2" id="KW-0805">Transcription regulation</keyword>
<dbReference type="InterPro" id="IPR039425">
    <property type="entry name" value="RNA_pol_sigma-70-like"/>
</dbReference>
<reference evidence="8 9" key="1">
    <citation type="submission" date="2016-11" db="EMBL/GenBank/DDBJ databases">
        <title>Trade-off between light-utilization and light-protection in marine flavobacteria.</title>
        <authorList>
            <person name="Kumagai Y."/>
        </authorList>
    </citation>
    <scope>NUCLEOTIDE SEQUENCE [LARGE SCALE GENOMIC DNA]</scope>
    <source>
        <strain evidence="8 9">JCM 17109</strain>
    </source>
</reference>
<evidence type="ECO:0000256" key="3">
    <source>
        <dbReference type="ARBA" id="ARBA00023082"/>
    </source>
</evidence>
<dbReference type="AlphaFoldDB" id="A0A2S9WTC2"/>
<evidence type="ECO:0000313" key="8">
    <source>
        <dbReference type="EMBL" id="PRP66725.1"/>
    </source>
</evidence>
<evidence type="ECO:0000313" key="9">
    <source>
        <dbReference type="Proteomes" id="UP000239532"/>
    </source>
</evidence>
<name>A0A2S9WTC2_9FLAO</name>
<dbReference type="Gene3D" id="1.10.1740.10">
    <property type="match status" value="1"/>
</dbReference>
<dbReference type="InterPro" id="IPR014284">
    <property type="entry name" value="RNA_pol_sigma-70_dom"/>
</dbReference>
<evidence type="ECO:0000256" key="2">
    <source>
        <dbReference type="ARBA" id="ARBA00023015"/>
    </source>
</evidence>
<dbReference type="OrthoDB" id="9790423at2"/>
<dbReference type="Pfam" id="PF04542">
    <property type="entry name" value="Sigma70_r2"/>
    <property type="match status" value="1"/>
</dbReference>
<dbReference type="Proteomes" id="UP000239532">
    <property type="component" value="Unassembled WGS sequence"/>
</dbReference>
<evidence type="ECO:0000259" key="6">
    <source>
        <dbReference type="Pfam" id="PF04542"/>
    </source>
</evidence>
<keyword evidence="4" id="KW-0238">DNA-binding</keyword>
<evidence type="ECO:0000259" key="7">
    <source>
        <dbReference type="Pfam" id="PF08281"/>
    </source>
</evidence>
<feature type="domain" description="RNA polymerase sigma-70 region 2" evidence="6">
    <location>
        <begin position="26"/>
        <end position="95"/>
    </location>
</feature>
<dbReference type="GO" id="GO:0016987">
    <property type="term" value="F:sigma factor activity"/>
    <property type="evidence" value="ECO:0007669"/>
    <property type="project" value="UniProtKB-KW"/>
</dbReference>
<dbReference type="SUPFAM" id="SSF88659">
    <property type="entry name" value="Sigma3 and sigma4 domains of RNA polymerase sigma factors"/>
    <property type="match status" value="1"/>
</dbReference>
<dbReference type="Gene3D" id="1.10.10.10">
    <property type="entry name" value="Winged helix-like DNA-binding domain superfamily/Winged helix DNA-binding domain"/>
    <property type="match status" value="1"/>
</dbReference>
<dbReference type="InterPro" id="IPR013324">
    <property type="entry name" value="RNA_pol_sigma_r3/r4-like"/>
</dbReference>
<dbReference type="InterPro" id="IPR007627">
    <property type="entry name" value="RNA_pol_sigma70_r2"/>
</dbReference>
<dbReference type="Pfam" id="PF08281">
    <property type="entry name" value="Sigma70_r4_2"/>
    <property type="match status" value="1"/>
</dbReference>
<sequence>MNFKDASDAVLVKQYMSGQESSLEILIKRHQQRIHGFIFSKVLDRDITEDIFQDTFIKVIRTLKRGKYNEEGKFLPWVMRIAHNLVIDHFRRNKRMPKFQSRNDFDIFDVISDGEDSIESALITDQVHSDVKRLIDELPEDQKEVLLMRIYKEMSFKEIAETTDVSINTALGRMRYALINLRKVIDKHNIVLTQ</sequence>